<reference evidence="2" key="1">
    <citation type="submission" date="2024-07" db="EMBL/GenBank/DDBJ databases">
        <authorList>
            <person name="Yu S.T."/>
        </authorList>
    </citation>
    <scope>NUCLEOTIDE SEQUENCE</scope>
    <source>
        <strain evidence="2">R08</strain>
    </source>
</reference>
<organism evidence="2">
    <name type="scientific">Streptomyces sp. R08</name>
    <dbReference type="NCBI Taxonomy" id="3238624"/>
    <lineage>
        <taxon>Bacteria</taxon>
        <taxon>Bacillati</taxon>
        <taxon>Actinomycetota</taxon>
        <taxon>Actinomycetes</taxon>
        <taxon>Kitasatosporales</taxon>
        <taxon>Streptomycetaceae</taxon>
        <taxon>Streptomyces</taxon>
    </lineage>
</organism>
<sequence length="84" mass="9275">MVQKKDCFLVPDGYGVGGQRGDPGDFLPEEEKNGTGTADAERESGVGRTLVKVLPMGFLVQTDGDPEVGCGYYRMAKTFRTWWR</sequence>
<name>A0AB39M7S3_9ACTN</name>
<dbReference type="RefSeq" id="WP_369188681.1">
    <property type="nucleotide sequence ID" value="NZ_CP163431.1"/>
</dbReference>
<evidence type="ECO:0000256" key="1">
    <source>
        <dbReference type="SAM" id="MobiDB-lite"/>
    </source>
</evidence>
<gene>
    <name evidence="2" type="ORF">AB5J58_21185</name>
</gene>
<dbReference type="EMBL" id="CP163431">
    <property type="protein sequence ID" value="XDQ02566.1"/>
    <property type="molecule type" value="Genomic_DNA"/>
</dbReference>
<protein>
    <submittedName>
        <fullName evidence="2">Uncharacterized protein</fullName>
    </submittedName>
</protein>
<accession>A0AB39M7S3</accession>
<feature type="region of interest" description="Disordered" evidence="1">
    <location>
        <begin position="13"/>
        <end position="44"/>
    </location>
</feature>
<dbReference type="AlphaFoldDB" id="A0AB39M7S3"/>
<feature type="compositionally biased region" description="Basic and acidic residues" evidence="1">
    <location>
        <begin position="29"/>
        <end position="44"/>
    </location>
</feature>
<evidence type="ECO:0000313" key="2">
    <source>
        <dbReference type="EMBL" id="XDQ02566.1"/>
    </source>
</evidence>
<proteinExistence type="predicted"/>